<keyword evidence="1" id="KW-0812">Transmembrane</keyword>
<dbReference type="NCBIfam" id="TIGR00254">
    <property type="entry name" value="GGDEF"/>
    <property type="match status" value="1"/>
</dbReference>
<proteinExistence type="predicted"/>
<dbReference type="PROSITE" id="PS50887">
    <property type="entry name" value="GGDEF"/>
    <property type="match status" value="1"/>
</dbReference>
<gene>
    <name evidence="5" type="ORF">Q5741_08190</name>
</gene>
<dbReference type="InterPro" id="IPR029787">
    <property type="entry name" value="Nucleotide_cyclase"/>
</dbReference>
<feature type="transmembrane region" description="Helical" evidence="1">
    <location>
        <begin position="142"/>
        <end position="162"/>
    </location>
</feature>
<dbReference type="InterPro" id="IPR043128">
    <property type="entry name" value="Rev_trsase/Diguanyl_cyclase"/>
</dbReference>
<dbReference type="PANTHER" id="PTHR44757">
    <property type="entry name" value="DIGUANYLATE CYCLASE DGCP"/>
    <property type="match status" value="1"/>
</dbReference>
<dbReference type="RefSeq" id="WP_305023590.1">
    <property type="nucleotide sequence ID" value="NZ_JAUQTB010000003.1"/>
</dbReference>
<dbReference type="SMART" id="SM00052">
    <property type="entry name" value="EAL"/>
    <property type="match status" value="1"/>
</dbReference>
<dbReference type="EMBL" id="JAUQTB010000003">
    <property type="protein sequence ID" value="MDO7906395.1"/>
    <property type="molecule type" value="Genomic_DNA"/>
</dbReference>
<evidence type="ECO:0000259" key="3">
    <source>
        <dbReference type="PROSITE" id="PS50887"/>
    </source>
</evidence>
<evidence type="ECO:0000259" key="4">
    <source>
        <dbReference type="PROSITE" id="PS50924"/>
    </source>
</evidence>
<dbReference type="PROSITE" id="PS50924">
    <property type="entry name" value="MHYT"/>
    <property type="match status" value="1"/>
</dbReference>
<feature type="domain" description="MHYT" evidence="4">
    <location>
        <begin position="8"/>
        <end position="200"/>
    </location>
</feature>
<feature type="transmembrane region" description="Helical" evidence="1">
    <location>
        <begin position="110"/>
        <end position="130"/>
    </location>
</feature>
<keyword evidence="6" id="KW-1185">Reference proteome</keyword>
<evidence type="ECO:0000256" key="1">
    <source>
        <dbReference type="PROSITE-ProRule" id="PRU00244"/>
    </source>
</evidence>
<feature type="domain" description="GGDEF" evidence="3">
    <location>
        <begin position="273"/>
        <end position="405"/>
    </location>
</feature>
<evidence type="ECO:0000313" key="5">
    <source>
        <dbReference type="EMBL" id="MDO7906395.1"/>
    </source>
</evidence>
<feature type="transmembrane region" description="Helical" evidence="1">
    <location>
        <begin position="44"/>
        <end position="68"/>
    </location>
</feature>
<dbReference type="Gene3D" id="3.30.70.270">
    <property type="match status" value="1"/>
</dbReference>
<protein>
    <submittedName>
        <fullName evidence="5">EAL domain-containing protein</fullName>
    </submittedName>
</protein>
<name>A0ABT9CAV7_9BACL</name>
<dbReference type="Gene3D" id="3.20.20.450">
    <property type="entry name" value="EAL domain"/>
    <property type="match status" value="1"/>
</dbReference>
<keyword evidence="1" id="KW-0472">Membrane</keyword>
<keyword evidence="1" id="KW-1133">Transmembrane helix</keyword>
<feature type="transmembrane region" description="Helical" evidence="1">
    <location>
        <begin position="74"/>
        <end position="98"/>
    </location>
</feature>
<dbReference type="PANTHER" id="PTHR44757:SF2">
    <property type="entry name" value="BIOFILM ARCHITECTURE MAINTENANCE PROTEIN MBAA"/>
    <property type="match status" value="1"/>
</dbReference>
<dbReference type="SUPFAM" id="SSF55073">
    <property type="entry name" value="Nucleotide cyclase"/>
    <property type="match status" value="1"/>
</dbReference>
<dbReference type="SMART" id="SM00267">
    <property type="entry name" value="GGDEF"/>
    <property type="match status" value="1"/>
</dbReference>
<reference evidence="5 6" key="1">
    <citation type="submission" date="2023-07" db="EMBL/GenBank/DDBJ databases">
        <title>Paenibacillus sp. JX-17 nov. isolated from soil.</title>
        <authorList>
            <person name="Wan Y."/>
            <person name="Liu B."/>
        </authorList>
    </citation>
    <scope>NUCLEOTIDE SEQUENCE [LARGE SCALE GENOMIC DNA]</scope>
    <source>
        <strain evidence="5 6">JX-17</strain>
    </source>
</reference>
<accession>A0ABT9CAV7</accession>
<feature type="transmembrane region" description="Helical" evidence="1">
    <location>
        <begin position="216"/>
        <end position="239"/>
    </location>
</feature>
<dbReference type="Pfam" id="PF00563">
    <property type="entry name" value="EAL"/>
    <property type="match status" value="1"/>
</dbReference>
<feature type="transmembrane region" description="Helical" evidence="1">
    <location>
        <begin position="6"/>
        <end position="32"/>
    </location>
</feature>
<sequence>MTEIYVHYIGWIVALSLLIAVAASYSSLTLISKGSKPGRAGRSVWLWSGSIVLGCGVWSMHFTGMLAFHLGMAYSFHLLWTALSAVVVILASWIAFRISYTDTLGLTRRVLAGLVMGSGVTGMHYIGMHALQTEAHIEYDPWRVLLSVLIALGASYTALSLFRKFRSSPEFARWKLLCAVIMGAAVSGMHYTGMSATQLYSNHGGMAMHEEQGPQIILLGGIILTVIVVIAASWVSVYAERRLYERMAYSDPLTLLPNRLGLNRFFDHEFTYEQGVVLFIDVDGFKSINDTLGHDIGDELLKLIAGQLRTSTEDRHALFRLGGDEFLVAGLHLAADEALALSEKVLHELKRPYRVQGNELYVTVSIGISLAPLHGRNRSALMRAADMAMYHAKALGKNCCSLFDPEMDRQQVRRMELEKDLRKALQQREFVLEYQPKWDSQQGRLVGLEALLRWQHPELGRISPAEFIPIAEETGLIVPITHWLLEEVCRQGKQWQETESLHTIISANMSARVFESGSLYTVVSQALHKAGLNPAFLELEITESIAMMNMEDTSAQLRAIRELGVRISLDDFGTGYSSLGTLDEMPIDILKIDQIFIRHSNLPKKQAIISNIIAIANNLDLDVVAEGVETREQIDFLLSRGCRVMQGFFYARPMPPEQLDGWLRSMQSAG</sequence>
<feature type="transmembrane region" description="Helical" evidence="1">
    <location>
        <begin position="174"/>
        <end position="196"/>
    </location>
</feature>
<dbReference type="PROSITE" id="PS50883">
    <property type="entry name" value="EAL"/>
    <property type="match status" value="1"/>
</dbReference>
<dbReference type="Pfam" id="PF00990">
    <property type="entry name" value="GGDEF"/>
    <property type="match status" value="1"/>
</dbReference>
<dbReference type="Pfam" id="PF03707">
    <property type="entry name" value="MHYT"/>
    <property type="match status" value="3"/>
</dbReference>
<dbReference type="CDD" id="cd01948">
    <property type="entry name" value="EAL"/>
    <property type="match status" value="1"/>
</dbReference>
<dbReference type="InterPro" id="IPR001633">
    <property type="entry name" value="EAL_dom"/>
</dbReference>
<feature type="domain" description="EAL" evidence="2">
    <location>
        <begin position="414"/>
        <end position="667"/>
    </location>
</feature>
<dbReference type="InterPro" id="IPR035919">
    <property type="entry name" value="EAL_sf"/>
</dbReference>
<dbReference type="Proteomes" id="UP001240171">
    <property type="component" value="Unassembled WGS sequence"/>
</dbReference>
<organism evidence="5 6">
    <name type="scientific">Paenibacillus lacisoli</name>
    <dbReference type="NCBI Taxonomy" id="3064525"/>
    <lineage>
        <taxon>Bacteria</taxon>
        <taxon>Bacillati</taxon>
        <taxon>Bacillota</taxon>
        <taxon>Bacilli</taxon>
        <taxon>Bacillales</taxon>
        <taxon>Paenibacillaceae</taxon>
        <taxon>Paenibacillus</taxon>
    </lineage>
</organism>
<evidence type="ECO:0000313" key="6">
    <source>
        <dbReference type="Proteomes" id="UP001240171"/>
    </source>
</evidence>
<dbReference type="InterPro" id="IPR052155">
    <property type="entry name" value="Biofilm_reg_signaling"/>
</dbReference>
<dbReference type="CDD" id="cd01949">
    <property type="entry name" value="GGDEF"/>
    <property type="match status" value="1"/>
</dbReference>
<dbReference type="InterPro" id="IPR005330">
    <property type="entry name" value="MHYT_dom"/>
</dbReference>
<evidence type="ECO:0000259" key="2">
    <source>
        <dbReference type="PROSITE" id="PS50883"/>
    </source>
</evidence>
<comment type="caution">
    <text evidence="5">The sequence shown here is derived from an EMBL/GenBank/DDBJ whole genome shotgun (WGS) entry which is preliminary data.</text>
</comment>
<dbReference type="SUPFAM" id="SSF141868">
    <property type="entry name" value="EAL domain-like"/>
    <property type="match status" value="1"/>
</dbReference>
<dbReference type="InterPro" id="IPR000160">
    <property type="entry name" value="GGDEF_dom"/>
</dbReference>